<dbReference type="PROSITE" id="PS52015">
    <property type="entry name" value="TONB_CTD"/>
    <property type="match status" value="1"/>
</dbReference>
<keyword evidence="7" id="KW-0653">Protein transport</keyword>
<evidence type="ECO:0000256" key="5">
    <source>
        <dbReference type="ARBA" id="ARBA00022519"/>
    </source>
</evidence>
<dbReference type="GO" id="GO:0015031">
    <property type="term" value="P:protein transport"/>
    <property type="evidence" value="ECO:0007669"/>
    <property type="project" value="UniProtKB-KW"/>
</dbReference>
<evidence type="ECO:0000256" key="9">
    <source>
        <dbReference type="ARBA" id="ARBA00023136"/>
    </source>
</evidence>
<evidence type="ECO:0000313" key="11">
    <source>
        <dbReference type="EMBL" id="SNT18897.1"/>
    </source>
</evidence>
<evidence type="ECO:0000256" key="4">
    <source>
        <dbReference type="ARBA" id="ARBA00022475"/>
    </source>
</evidence>
<accession>A0A239KKJ0</accession>
<dbReference type="AlphaFoldDB" id="A0A239KKJ0"/>
<keyword evidence="8" id="KW-1133">Transmembrane helix</keyword>
<sequence>MSIFRLNRASCSRHAIYIGIVLAGSALFAVGRAAPVPPPSDATELKKLLDTARDKTKLESPSTGAFHLHATFETFDKNGKPDGSGELAIWWDGHERVKRIVTYRGLTQTLIKAHGSFTSSEPFRSSLSERYLLDALLNPVPHLPSQPKIALEYKPTTLGGLPAGCIIATPQPMVVGGKVLRDPTPAGGAHAYCLTLEDSTLRLAKAPPDKTITYNGLEPFGDKSVAHRISITEEKTVRAKLEIDSMAPWDPVDSDFIPQTSALHTPSIEDVPAGVAEGMVISKVPPVYPEIERVKRASGTVIVSAIISRDGAVADAEAASSPSAGFSQAAITAVKQWRYRPYLLDGQPVEVMTNVFVNFVAH</sequence>
<name>A0A239KKJ0_9BACT</name>
<dbReference type="EMBL" id="FZOU01000005">
    <property type="protein sequence ID" value="SNT18897.1"/>
    <property type="molecule type" value="Genomic_DNA"/>
</dbReference>
<dbReference type="Gene3D" id="3.30.1150.10">
    <property type="match status" value="1"/>
</dbReference>
<proteinExistence type="inferred from homology"/>
<keyword evidence="9" id="KW-0472">Membrane</keyword>
<feature type="domain" description="TonB C-terminal" evidence="10">
    <location>
        <begin position="273"/>
        <end position="362"/>
    </location>
</feature>
<keyword evidence="6" id="KW-0812">Transmembrane</keyword>
<evidence type="ECO:0000259" key="10">
    <source>
        <dbReference type="PROSITE" id="PS52015"/>
    </source>
</evidence>
<organism evidence="11 12">
    <name type="scientific">Granulicella rosea</name>
    <dbReference type="NCBI Taxonomy" id="474952"/>
    <lineage>
        <taxon>Bacteria</taxon>
        <taxon>Pseudomonadati</taxon>
        <taxon>Acidobacteriota</taxon>
        <taxon>Terriglobia</taxon>
        <taxon>Terriglobales</taxon>
        <taxon>Acidobacteriaceae</taxon>
        <taxon>Granulicella</taxon>
    </lineage>
</organism>
<keyword evidence="4" id="KW-1003">Cell membrane</keyword>
<dbReference type="OrthoDB" id="121116at2"/>
<comment type="similarity">
    <text evidence="2">Belongs to the TonB family.</text>
</comment>
<dbReference type="GO" id="GO:0055085">
    <property type="term" value="P:transmembrane transport"/>
    <property type="evidence" value="ECO:0007669"/>
    <property type="project" value="InterPro"/>
</dbReference>
<evidence type="ECO:0000256" key="3">
    <source>
        <dbReference type="ARBA" id="ARBA00022448"/>
    </source>
</evidence>
<dbReference type="SUPFAM" id="SSF74653">
    <property type="entry name" value="TolA/TonB C-terminal domain"/>
    <property type="match status" value="1"/>
</dbReference>
<keyword evidence="5" id="KW-0997">Cell inner membrane</keyword>
<keyword evidence="12" id="KW-1185">Reference proteome</keyword>
<comment type="subcellular location">
    <subcellularLocation>
        <location evidence="1">Cell inner membrane</location>
        <topology evidence="1">Single-pass membrane protein</topology>
        <orientation evidence="1">Periplasmic side</orientation>
    </subcellularLocation>
</comment>
<dbReference type="NCBIfam" id="TIGR01352">
    <property type="entry name" value="tonB_Cterm"/>
    <property type="match status" value="1"/>
</dbReference>
<dbReference type="RefSeq" id="WP_089409136.1">
    <property type="nucleotide sequence ID" value="NZ_FZOU01000005.1"/>
</dbReference>
<gene>
    <name evidence="11" type="ORF">SAMN05421770_10540</name>
</gene>
<evidence type="ECO:0000256" key="6">
    <source>
        <dbReference type="ARBA" id="ARBA00022692"/>
    </source>
</evidence>
<evidence type="ECO:0000256" key="2">
    <source>
        <dbReference type="ARBA" id="ARBA00006555"/>
    </source>
</evidence>
<dbReference type="Pfam" id="PF03544">
    <property type="entry name" value="TonB_C"/>
    <property type="match status" value="1"/>
</dbReference>
<protein>
    <submittedName>
        <fullName evidence="11">TonB family C-terminal domain-containing protein</fullName>
    </submittedName>
</protein>
<dbReference type="PANTHER" id="PTHR33446">
    <property type="entry name" value="PROTEIN TONB-RELATED"/>
    <property type="match status" value="1"/>
</dbReference>
<dbReference type="Proteomes" id="UP000198356">
    <property type="component" value="Unassembled WGS sequence"/>
</dbReference>
<evidence type="ECO:0000313" key="12">
    <source>
        <dbReference type="Proteomes" id="UP000198356"/>
    </source>
</evidence>
<dbReference type="GO" id="GO:0005886">
    <property type="term" value="C:plasma membrane"/>
    <property type="evidence" value="ECO:0007669"/>
    <property type="project" value="UniProtKB-SubCell"/>
</dbReference>
<evidence type="ECO:0000256" key="7">
    <source>
        <dbReference type="ARBA" id="ARBA00022927"/>
    </source>
</evidence>
<evidence type="ECO:0000256" key="8">
    <source>
        <dbReference type="ARBA" id="ARBA00022989"/>
    </source>
</evidence>
<evidence type="ECO:0000256" key="1">
    <source>
        <dbReference type="ARBA" id="ARBA00004383"/>
    </source>
</evidence>
<dbReference type="InterPro" id="IPR006260">
    <property type="entry name" value="TonB/TolA_C"/>
</dbReference>
<reference evidence="11 12" key="1">
    <citation type="submission" date="2017-06" db="EMBL/GenBank/DDBJ databases">
        <authorList>
            <person name="Kim H.J."/>
            <person name="Triplett B.A."/>
        </authorList>
    </citation>
    <scope>NUCLEOTIDE SEQUENCE [LARGE SCALE GENOMIC DNA]</scope>
    <source>
        <strain evidence="11 12">DSM 18704</strain>
    </source>
</reference>
<dbReference type="InterPro" id="IPR051045">
    <property type="entry name" value="TonB-dependent_transducer"/>
</dbReference>
<dbReference type="InterPro" id="IPR037682">
    <property type="entry name" value="TonB_C"/>
</dbReference>
<keyword evidence="3" id="KW-0813">Transport</keyword>